<name>A0A9P4SJF8_9PEZI</name>
<feature type="chain" id="PRO_5040236018" evidence="2">
    <location>
        <begin position="21"/>
        <end position="409"/>
    </location>
</feature>
<feature type="region of interest" description="Disordered" evidence="1">
    <location>
        <begin position="304"/>
        <end position="338"/>
    </location>
</feature>
<feature type="signal peptide" evidence="2">
    <location>
        <begin position="1"/>
        <end position="20"/>
    </location>
</feature>
<sequence length="409" mass="40467">MLAQVLFFATLTSSFLQAAAHEEHAHILVSTETLPTTVYAPSPSGVAAVDIAPEIDALSAGPAMNIIISINTSTPAPDPAAQPPSTVTVTITAGSPTASTDAPPAVGSGTPFENLGGGVPASTSEAPAASSAPVASSTPAASSGPAASSAQPTSSSPATHACVAPSNPAAKTISKFWGDAAGGGAPSRSIVVVTRKMTITTTVKPGASTPASSAPAGSGAPLIVVTATTTRTTTISPSDPAASTPAASAPAASSALPASSPAASAPAPSDAEGTPFESLDGGAAKPKRSVRFNMAHSTFETLYRRSGNPTVKAHTLKPRSDTPSPALSVKPKPKPKPRVVEPVTTIVLRTLVVTTTLGNVGEARTTGRANVIGNGNGEHCPYPYPGETCRGLVNGDPNPTTTSVVTVTR</sequence>
<evidence type="ECO:0000256" key="1">
    <source>
        <dbReference type="SAM" id="MobiDB-lite"/>
    </source>
</evidence>
<feature type="compositionally biased region" description="Polar residues" evidence="1">
    <location>
        <begin position="83"/>
        <end position="100"/>
    </location>
</feature>
<feature type="region of interest" description="Disordered" evidence="1">
    <location>
        <begin position="75"/>
        <end position="164"/>
    </location>
</feature>
<keyword evidence="4" id="KW-1185">Reference proteome</keyword>
<dbReference type="Proteomes" id="UP000799429">
    <property type="component" value="Unassembled WGS sequence"/>
</dbReference>
<feature type="compositionally biased region" description="Low complexity" evidence="1">
    <location>
        <begin position="231"/>
        <end position="271"/>
    </location>
</feature>
<evidence type="ECO:0000313" key="4">
    <source>
        <dbReference type="Proteomes" id="UP000799429"/>
    </source>
</evidence>
<keyword evidence="2" id="KW-0732">Signal</keyword>
<evidence type="ECO:0000256" key="2">
    <source>
        <dbReference type="SAM" id="SignalP"/>
    </source>
</evidence>
<comment type="caution">
    <text evidence="3">The sequence shown here is derived from an EMBL/GenBank/DDBJ whole genome shotgun (WGS) entry which is preliminary data.</text>
</comment>
<gene>
    <name evidence="3" type="ORF">M501DRAFT_1027585</name>
</gene>
<feature type="region of interest" description="Disordered" evidence="1">
    <location>
        <begin position="231"/>
        <end position="290"/>
    </location>
</feature>
<dbReference type="EMBL" id="MU006089">
    <property type="protein sequence ID" value="KAF2842673.1"/>
    <property type="molecule type" value="Genomic_DNA"/>
</dbReference>
<dbReference type="AlphaFoldDB" id="A0A9P4SJF8"/>
<proteinExistence type="predicted"/>
<organism evidence="3 4">
    <name type="scientific">Patellaria atrata CBS 101060</name>
    <dbReference type="NCBI Taxonomy" id="1346257"/>
    <lineage>
        <taxon>Eukaryota</taxon>
        <taxon>Fungi</taxon>
        <taxon>Dikarya</taxon>
        <taxon>Ascomycota</taxon>
        <taxon>Pezizomycotina</taxon>
        <taxon>Dothideomycetes</taxon>
        <taxon>Dothideomycetes incertae sedis</taxon>
        <taxon>Patellariales</taxon>
        <taxon>Patellariaceae</taxon>
        <taxon>Patellaria</taxon>
    </lineage>
</organism>
<feature type="compositionally biased region" description="Low complexity" evidence="1">
    <location>
        <begin position="120"/>
        <end position="161"/>
    </location>
</feature>
<protein>
    <submittedName>
        <fullName evidence="3">Uncharacterized protein</fullName>
    </submittedName>
</protein>
<evidence type="ECO:0000313" key="3">
    <source>
        <dbReference type="EMBL" id="KAF2842673.1"/>
    </source>
</evidence>
<accession>A0A9P4SJF8</accession>
<reference evidence="3" key="1">
    <citation type="journal article" date="2020" name="Stud. Mycol.">
        <title>101 Dothideomycetes genomes: a test case for predicting lifestyles and emergence of pathogens.</title>
        <authorList>
            <person name="Haridas S."/>
            <person name="Albert R."/>
            <person name="Binder M."/>
            <person name="Bloem J."/>
            <person name="Labutti K."/>
            <person name="Salamov A."/>
            <person name="Andreopoulos B."/>
            <person name="Baker S."/>
            <person name="Barry K."/>
            <person name="Bills G."/>
            <person name="Bluhm B."/>
            <person name="Cannon C."/>
            <person name="Castanera R."/>
            <person name="Culley D."/>
            <person name="Daum C."/>
            <person name="Ezra D."/>
            <person name="Gonzalez J."/>
            <person name="Henrissat B."/>
            <person name="Kuo A."/>
            <person name="Liang C."/>
            <person name="Lipzen A."/>
            <person name="Lutzoni F."/>
            <person name="Magnuson J."/>
            <person name="Mondo S."/>
            <person name="Nolan M."/>
            <person name="Ohm R."/>
            <person name="Pangilinan J."/>
            <person name="Park H.-J."/>
            <person name="Ramirez L."/>
            <person name="Alfaro M."/>
            <person name="Sun H."/>
            <person name="Tritt A."/>
            <person name="Yoshinaga Y."/>
            <person name="Zwiers L.-H."/>
            <person name="Turgeon B."/>
            <person name="Goodwin S."/>
            <person name="Spatafora J."/>
            <person name="Crous P."/>
            <person name="Grigoriev I."/>
        </authorList>
    </citation>
    <scope>NUCLEOTIDE SEQUENCE</scope>
    <source>
        <strain evidence="3">CBS 101060</strain>
    </source>
</reference>